<evidence type="ECO:0000313" key="1">
    <source>
        <dbReference type="EMBL" id="KAG6626855.1"/>
    </source>
</evidence>
<gene>
    <name evidence="1" type="ORF">CIPAW_15G081200</name>
</gene>
<accession>A0A8T1N972</accession>
<protein>
    <submittedName>
        <fullName evidence="1">Uncharacterized protein</fullName>
    </submittedName>
</protein>
<dbReference type="EMBL" id="CM031823">
    <property type="protein sequence ID" value="KAG6626855.1"/>
    <property type="molecule type" value="Genomic_DNA"/>
</dbReference>
<dbReference type="Proteomes" id="UP000811609">
    <property type="component" value="Chromosome 15"/>
</dbReference>
<evidence type="ECO:0000313" key="2">
    <source>
        <dbReference type="Proteomes" id="UP000811609"/>
    </source>
</evidence>
<name>A0A8T1N972_CARIL</name>
<proteinExistence type="predicted"/>
<organism evidence="1 2">
    <name type="scientific">Carya illinoinensis</name>
    <name type="common">Pecan</name>
    <dbReference type="NCBI Taxonomy" id="32201"/>
    <lineage>
        <taxon>Eukaryota</taxon>
        <taxon>Viridiplantae</taxon>
        <taxon>Streptophyta</taxon>
        <taxon>Embryophyta</taxon>
        <taxon>Tracheophyta</taxon>
        <taxon>Spermatophyta</taxon>
        <taxon>Magnoliopsida</taxon>
        <taxon>eudicotyledons</taxon>
        <taxon>Gunneridae</taxon>
        <taxon>Pentapetalae</taxon>
        <taxon>rosids</taxon>
        <taxon>fabids</taxon>
        <taxon>Fagales</taxon>
        <taxon>Juglandaceae</taxon>
        <taxon>Carya</taxon>
    </lineage>
</organism>
<keyword evidence="2" id="KW-1185">Reference proteome</keyword>
<sequence length="135" mass="15364">MEDIHQSVQLVWARLKFSIRWSTMKIKDEEVLSRHDEEILRLLEVPFQHRSSKMPIIVHWRPPDAGRVKLNINVSCNGNPSVMGRGVQISRSSDPADLADPNRPKMPEPFLCSSEAGMAVPVFHFIGHYPLPVSK</sequence>
<reference evidence="1" key="1">
    <citation type="submission" date="2020-12" db="EMBL/GenBank/DDBJ databases">
        <title>WGS assembly of Carya illinoinensis cv. Pawnee.</title>
        <authorList>
            <person name="Platts A."/>
            <person name="Shu S."/>
            <person name="Wright S."/>
            <person name="Barry K."/>
            <person name="Edger P."/>
            <person name="Pires J.C."/>
            <person name="Schmutz J."/>
        </authorList>
    </citation>
    <scope>NUCLEOTIDE SEQUENCE</scope>
    <source>
        <tissue evidence="1">Leaf</tissue>
    </source>
</reference>
<dbReference type="AlphaFoldDB" id="A0A8T1N972"/>
<comment type="caution">
    <text evidence="1">The sequence shown here is derived from an EMBL/GenBank/DDBJ whole genome shotgun (WGS) entry which is preliminary data.</text>
</comment>